<dbReference type="GO" id="GO:0006351">
    <property type="term" value="P:DNA-templated transcription"/>
    <property type="evidence" value="ECO:0007669"/>
    <property type="project" value="InterPro"/>
</dbReference>
<keyword evidence="5" id="KW-0804">Transcription</keyword>
<dbReference type="CDD" id="cd00067">
    <property type="entry name" value="GAL4"/>
    <property type="match status" value="1"/>
</dbReference>
<dbReference type="GO" id="GO:0045944">
    <property type="term" value="P:positive regulation of transcription by RNA polymerase II"/>
    <property type="evidence" value="ECO:0007669"/>
    <property type="project" value="TreeGrafter"/>
</dbReference>
<dbReference type="GO" id="GO:0005634">
    <property type="term" value="C:nucleus"/>
    <property type="evidence" value="ECO:0007669"/>
    <property type="project" value="UniProtKB-SubCell"/>
</dbReference>
<dbReference type="Pfam" id="PF04082">
    <property type="entry name" value="Fungal_trans"/>
    <property type="match status" value="1"/>
</dbReference>
<evidence type="ECO:0000256" key="4">
    <source>
        <dbReference type="ARBA" id="ARBA00023125"/>
    </source>
</evidence>
<dbReference type="PANTHER" id="PTHR47540">
    <property type="entry name" value="THIAMINE REPRESSIBLE GENES REGULATORY PROTEIN THI5"/>
    <property type="match status" value="1"/>
</dbReference>
<comment type="caution">
    <text evidence="9">The sequence shown here is derived from an EMBL/GenBank/DDBJ whole genome shotgun (WGS) entry which is preliminary data.</text>
</comment>
<dbReference type="GeneID" id="96001887"/>
<evidence type="ECO:0000259" key="8">
    <source>
        <dbReference type="PROSITE" id="PS50048"/>
    </source>
</evidence>
<comment type="subcellular location">
    <subcellularLocation>
        <location evidence="1">Nucleus</location>
    </subcellularLocation>
</comment>
<dbReference type="Pfam" id="PF00172">
    <property type="entry name" value="Zn_clus"/>
    <property type="match status" value="1"/>
</dbReference>
<feature type="domain" description="Zn(2)-C6 fungal-type" evidence="8">
    <location>
        <begin position="29"/>
        <end position="58"/>
    </location>
</feature>
<evidence type="ECO:0000256" key="5">
    <source>
        <dbReference type="ARBA" id="ARBA00023163"/>
    </source>
</evidence>
<accession>A0AB34L191</accession>
<gene>
    <name evidence="9" type="ORF">WHR41_00443</name>
</gene>
<dbReference type="GO" id="GO:0000981">
    <property type="term" value="F:DNA-binding transcription factor activity, RNA polymerase II-specific"/>
    <property type="evidence" value="ECO:0007669"/>
    <property type="project" value="InterPro"/>
</dbReference>
<keyword evidence="10" id="KW-1185">Reference proteome</keyword>
<keyword evidence="2" id="KW-0479">Metal-binding</keyword>
<dbReference type="Gene3D" id="4.10.240.10">
    <property type="entry name" value="Zn(2)-C6 fungal-type DNA-binding domain"/>
    <property type="match status" value="1"/>
</dbReference>
<dbReference type="InterPro" id="IPR036864">
    <property type="entry name" value="Zn2-C6_fun-type_DNA-bd_sf"/>
</dbReference>
<dbReference type="SUPFAM" id="SSF57701">
    <property type="entry name" value="Zn2/Cys6 DNA-binding domain"/>
    <property type="match status" value="1"/>
</dbReference>
<sequence>MAGSSSPATGHRRTSSGVKKRGSGRVTNACERCRRQKIKCSGKEPCDACQKRRLLCNFDEQNQKILITREQLAQLERGVRRSSDAEVRARTDSQSNVLDSVGLHTALTDAALNLPANILPSFENTSPTENGLIEQTQAQDPPNGTRATTPDDPARLGIDLVAETEHDSCNRSTTGDNHFTNPLVNGPPAFTADEFGQQSYLGTSSNWSFGRRVLVMVHESLFGLAPPPGRLLFEGQAYDVDWRGASVASMNEQSATVILPTTDFALFLINTVKFRCGQLFHLFDEESFMQSFRKFHSNEHPKEPVGALWYSHYLLLLALGKALVVVFTQGTKPPGSELFVEGMRTMPDVGLTASEPIQCMEILCCAALYLQCLDKRKAAYNQIGRALRTALVEGMHTDMRNRNLADPMRERCREIWWTIYILDSHMSALMGVPQSLAEHDVTAPLPEFAASTSKSLALGIHVKLARATSSILQTIYGGEGRDPSRFLHSIKAALRNLANIHDDRVASFRIHLGNSSISRLSAYLLLFQHQCIILATRPLLFHFWQRRLASMRTVHIASSGGARSLVRICLGAAQQILRTLEVLQSQSLLESLVPFDLESTWSAAVVILVANAVDSSLSKNSEELLRIAYAVLSEMVARGNRVAAFYKEELELLEHHLLQLASGLGAAGTGPASNSNSNSDGAGAFDSVLSTGGGSLQEWYFDDGMIDGEQLMRAADSLNLDAFQWYTEDSLEGLDASLL</sequence>
<keyword evidence="3" id="KW-0805">Transcription regulation</keyword>
<evidence type="ECO:0000256" key="1">
    <source>
        <dbReference type="ARBA" id="ARBA00004123"/>
    </source>
</evidence>
<evidence type="ECO:0000256" key="6">
    <source>
        <dbReference type="ARBA" id="ARBA00023242"/>
    </source>
</evidence>
<dbReference type="InterPro" id="IPR001138">
    <property type="entry name" value="Zn2Cys6_DnaBD"/>
</dbReference>
<dbReference type="InterPro" id="IPR051711">
    <property type="entry name" value="Stress_Response_Reg"/>
</dbReference>
<dbReference type="PROSITE" id="PS50048">
    <property type="entry name" value="ZN2_CY6_FUNGAL_2"/>
    <property type="match status" value="1"/>
</dbReference>
<dbReference type="PROSITE" id="PS00463">
    <property type="entry name" value="ZN2_CY6_FUNGAL_1"/>
    <property type="match status" value="1"/>
</dbReference>
<reference evidence="9 10" key="1">
    <citation type="journal article" date="2020" name="Microbiol. Resour. Announc.">
        <title>Draft Genome Sequence of a Cladosporium Species Isolated from the Mesophotic Ascidian Didemnum maculosum.</title>
        <authorList>
            <person name="Gioti A."/>
            <person name="Siaperas R."/>
            <person name="Nikolaivits E."/>
            <person name="Le Goff G."/>
            <person name="Ouazzani J."/>
            <person name="Kotoulas G."/>
            <person name="Topakas E."/>
        </authorList>
    </citation>
    <scope>NUCLEOTIDE SEQUENCE [LARGE SCALE GENOMIC DNA]</scope>
    <source>
        <strain evidence="9 10">TM138-S3</strain>
    </source>
</reference>
<dbReference type="GO" id="GO:0043565">
    <property type="term" value="F:sequence-specific DNA binding"/>
    <property type="evidence" value="ECO:0007669"/>
    <property type="project" value="TreeGrafter"/>
</dbReference>
<dbReference type="RefSeq" id="XP_069233968.1">
    <property type="nucleotide sequence ID" value="XM_069369049.1"/>
</dbReference>
<dbReference type="Proteomes" id="UP000803884">
    <property type="component" value="Unassembled WGS sequence"/>
</dbReference>
<evidence type="ECO:0000256" key="7">
    <source>
        <dbReference type="SAM" id="MobiDB-lite"/>
    </source>
</evidence>
<keyword evidence="6" id="KW-0539">Nucleus</keyword>
<dbReference type="SMART" id="SM00906">
    <property type="entry name" value="Fungal_trans"/>
    <property type="match status" value="1"/>
</dbReference>
<dbReference type="SMART" id="SM00066">
    <property type="entry name" value="GAL4"/>
    <property type="match status" value="1"/>
</dbReference>
<evidence type="ECO:0000256" key="3">
    <source>
        <dbReference type="ARBA" id="ARBA00023015"/>
    </source>
</evidence>
<organism evidence="9 10">
    <name type="scientific">Cladosporium halotolerans</name>
    <dbReference type="NCBI Taxonomy" id="1052096"/>
    <lineage>
        <taxon>Eukaryota</taxon>
        <taxon>Fungi</taxon>
        <taxon>Dikarya</taxon>
        <taxon>Ascomycota</taxon>
        <taxon>Pezizomycotina</taxon>
        <taxon>Dothideomycetes</taxon>
        <taxon>Dothideomycetidae</taxon>
        <taxon>Cladosporiales</taxon>
        <taxon>Cladosporiaceae</taxon>
        <taxon>Cladosporium</taxon>
    </lineage>
</organism>
<dbReference type="CDD" id="cd12148">
    <property type="entry name" value="fungal_TF_MHR"/>
    <property type="match status" value="1"/>
</dbReference>
<evidence type="ECO:0000256" key="2">
    <source>
        <dbReference type="ARBA" id="ARBA00022723"/>
    </source>
</evidence>
<feature type="compositionally biased region" description="Polar residues" evidence="7">
    <location>
        <begin position="134"/>
        <end position="148"/>
    </location>
</feature>
<feature type="region of interest" description="Disordered" evidence="7">
    <location>
        <begin position="1"/>
        <end position="24"/>
    </location>
</feature>
<dbReference type="AlphaFoldDB" id="A0AB34L191"/>
<proteinExistence type="predicted"/>
<feature type="region of interest" description="Disordered" evidence="7">
    <location>
        <begin position="134"/>
        <end position="153"/>
    </location>
</feature>
<dbReference type="InterPro" id="IPR007219">
    <property type="entry name" value="XnlR_reg_dom"/>
</dbReference>
<keyword evidence="4" id="KW-0238">DNA-binding</keyword>
<dbReference type="GO" id="GO:0008270">
    <property type="term" value="F:zinc ion binding"/>
    <property type="evidence" value="ECO:0007669"/>
    <property type="project" value="InterPro"/>
</dbReference>
<evidence type="ECO:0000313" key="9">
    <source>
        <dbReference type="EMBL" id="KAL1590863.1"/>
    </source>
</evidence>
<evidence type="ECO:0000313" key="10">
    <source>
        <dbReference type="Proteomes" id="UP000803884"/>
    </source>
</evidence>
<dbReference type="PANTHER" id="PTHR47540:SF6">
    <property type="entry name" value="ZN(II)2CYS6 TRANSCRIPTION FACTOR (EUROFUNG)"/>
    <property type="match status" value="1"/>
</dbReference>
<protein>
    <recommendedName>
        <fullName evidence="8">Zn(2)-C6 fungal-type domain-containing protein</fullName>
    </recommendedName>
</protein>
<feature type="compositionally biased region" description="Basic residues" evidence="7">
    <location>
        <begin position="10"/>
        <end position="23"/>
    </location>
</feature>
<name>A0AB34L191_9PEZI</name>
<dbReference type="EMBL" id="JAAQHG020000001">
    <property type="protein sequence ID" value="KAL1590863.1"/>
    <property type="molecule type" value="Genomic_DNA"/>
</dbReference>